<dbReference type="EMBL" id="KN840442">
    <property type="protein sequence ID" value="KIP12046.1"/>
    <property type="molecule type" value="Genomic_DNA"/>
</dbReference>
<evidence type="ECO:0000256" key="2">
    <source>
        <dbReference type="ARBA" id="ARBA00022517"/>
    </source>
</evidence>
<keyword evidence="2" id="KW-0690">Ribosome biogenesis</keyword>
<dbReference type="GO" id="GO:0032040">
    <property type="term" value="C:small-subunit processome"/>
    <property type="evidence" value="ECO:0007669"/>
    <property type="project" value="InterPro"/>
</dbReference>
<dbReference type="GO" id="GO:0006364">
    <property type="term" value="P:rRNA processing"/>
    <property type="evidence" value="ECO:0007669"/>
    <property type="project" value="UniProtKB-KW"/>
</dbReference>
<keyword evidence="3" id="KW-0698">rRNA processing</keyword>
<dbReference type="GO" id="GO:2000234">
    <property type="term" value="P:positive regulation of rRNA processing"/>
    <property type="evidence" value="ECO:0007669"/>
    <property type="project" value="TreeGrafter"/>
</dbReference>
<evidence type="ECO:0000256" key="6">
    <source>
        <dbReference type="ARBA" id="ARBA00023163"/>
    </source>
</evidence>
<evidence type="ECO:0000256" key="1">
    <source>
        <dbReference type="ARBA" id="ARBA00004604"/>
    </source>
</evidence>
<keyword evidence="5" id="KW-0677">Repeat</keyword>
<dbReference type="Pfam" id="PF23769">
    <property type="entry name" value="Beta-prop_WDR75_2nd"/>
    <property type="match status" value="1"/>
</dbReference>
<comment type="subcellular location">
    <subcellularLocation>
        <location evidence="1">Nucleus</location>
        <location evidence="1">Nucleolus</location>
    </subcellularLocation>
</comment>
<dbReference type="InterPro" id="IPR001680">
    <property type="entry name" value="WD40_rpt"/>
</dbReference>
<evidence type="ECO:0000256" key="8">
    <source>
        <dbReference type="PROSITE-ProRule" id="PRU00221"/>
    </source>
</evidence>
<accession>A0A0C3S6U0</accession>
<keyword evidence="12" id="KW-1185">Reference proteome</keyword>
<feature type="domain" description="WD repeat-containing protein 75 second beta-propeller" evidence="10">
    <location>
        <begin position="439"/>
        <end position="723"/>
    </location>
</feature>
<keyword evidence="7" id="KW-0539">Nucleus</keyword>
<dbReference type="InterPro" id="IPR053826">
    <property type="entry name" value="WDR75"/>
</dbReference>
<dbReference type="InterPro" id="IPR036322">
    <property type="entry name" value="WD40_repeat_dom_sf"/>
</dbReference>
<feature type="repeat" description="WD" evidence="8">
    <location>
        <begin position="119"/>
        <end position="161"/>
    </location>
</feature>
<organism evidence="11 12">
    <name type="scientific">Phlebiopsis gigantea (strain 11061_1 CR5-6)</name>
    <name type="common">White-rot fungus</name>
    <name type="synonym">Peniophora gigantea</name>
    <dbReference type="NCBI Taxonomy" id="745531"/>
    <lineage>
        <taxon>Eukaryota</taxon>
        <taxon>Fungi</taxon>
        <taxon>Dikarya</taxon>
        <taxon>Basidiomycota</taxon>
        <taxon>Agaricomycotina</taxon>
        <taxon>Agaricomycetes</taxon>
        <taxon>Polyporales</taxon>
        <taxon>Phanerochaetaceae</taxon>
        <taxon>Phlebiopsis</taxon>
    </lineage>
</organism>
<gene>
    <name evidence="11" type="ORF">PHLGIDRAFT_399665</name>
</gene>
<evidence type="ECO:0000313" key="11">
    <source>
        <dbReference type="EMBL" id="KIP12046.1"/>
    </source>
</evidence>
<dbReference type="Gene3D" id="2.130.10.10">
    <property type="entry name" value="YVTN repeat-like/Quinoprotein amine dehydrogenase"/>
    <property type="match status" value="3"/>
</dbReference>
<feature type="repeat" description="WD" evidence="8">
    <location>
        <begin position="561"/>
        <end position="583"/>
    </location>
</feature>
<dbReference type="SMART" id="SM00320">
    <property type="entry name" value="WD40"/>
    <property type="match status" value="5"/>
</dbReference>
<feature type="region of interest" description="Disordered" evidence="9">
    <location>
        <begin position="1"/>
        <end position="47"/>
    </location>
</feature>
<protein>
    <recommendedName>
        <fullName evidence="10">WD repeat-containing protein 75 second beta-propeller domain-containing protein</fullName>
    </recommendedName>
</protein>
<dbReference type="PROSITE" id="PS50294">
    <property type="entry name" value="WD_REPEATS_REGION"/>
    <property type="match status" value="1"/>
</dbReference>
<dbReference type="GO" id="GO:0003723">
    <property type="term" value="F:RNA binding"/>
    <property type="evidence" value="ECO:0007669"/>
    <property type="project" value="InterPro"/>
</dbReference>
<keyword evidence="6" id="KW-0804">Transcription</keyword>
<evidence type="ECO:0000259" key="10">
    <source>
        <dbReference type="Pfam" id="PF23769"/>
    </source>
</evidence>
<dbReference type="STRING" id="745531.A0A0C3S6U0"/>
<evidence type="ECO:0000256" key="9">
    <source>
        <dbReference type="SAM" id="MobiDB-lite"/>
    </source>
</evidence>
<dbReference type="PANTHER" id="PTHR44215:SF1">
    <property type="entry name" value="WD REPEAT-CONTAINING PROTEIN 75"/>
    <property type="match status" value="1"/>
</dbReference>
<dbReference type="AlphaFoldDB" id="A0A0C3S6U0"/>
<dbReference type="SUPFAM" id="SSF50978">
    <property type="entry name" value="WD40 repeat-like"/>
    <property type="match status" value="2"/>
</dbReference>
<keyword evidence="4 8" id="KW-0853">WD repeat</keyword>
<dbReference type="Proteomes" id="UP000053257">
    <property type="component" value="Unassembled WGS sequence"/>
</dbReference>
<evidence type="ECO:0000256" key="4">
    <source>
        <dbReference type="ARBA" id="ARBA00022574"/>
    </source>
</evidence>
<dbReference type="PANTHER" id="PTHR44215">
    <property type="entry name" value="WD REPEAT-CONTAINING PROTEIN 75"/>
    <property type="match status" value="1"/>
</dbReference>
<reference evidence="11 12" key="1">
    <citation type="journal article" date="2014" name="PLoS Genet.">
        <title>Analysis of the Phlebiopsis gigantea genome, transcriptome and secretome provides insight into its pioneer colonization strategies of wood.</title>
        <authorList>
            <person name="Hori C."/>
            <person name="Ishida T."/>
            <person name="Igarashi K."/>
            <person name="Samejima M."/>
            <person name="Suzuki H."/>
            <person name="Master E."/>
            <person name="Ferreira P."/>
            <person name="Ruiz-Duenas F.J."/>
            <person name="Held B."/>
            <person name="Canessa P."/>
            <person name="Larrondo L.F."/>
            <person name="Schmoll M."/>
            <person name="Druzhinina I.S."/>
            <person name="Kubicek C.P."/>
            <person name="Gaskell J.A."/>
            <person name="Kersten P."/>
            <person name="St John F."/>
            <person name="Glasner J."/>
            <person name="Sabat G."/>
            <person name="Splinter BonDurant S."/>
            <person name="Syed K."/>
            <person name="Yadav J."/>
            <person name="Mgbeahuruike A.C."/>
            <person name="Kovalchuk A."/>
            <person name="Asiegbu F.O."/>
            <person name="Lackner G."/>
            <person name="Hoffmeister D."/>
            <person name="Rencoret J."/>
            <person name="Gutierrez A."/>
            <person name="Sun H."/>
            <person name="Lindquist E."/>
            <person name="Barry K."/>
            <person name="Riley R."/>
            <person name="Grigoriev I.V."/>
            <person name="Henrissat B."/>
            <person name="Kues U."/>
            <person name="Berka R.M."/>
            <person name="Martinez A.T."/>
            <person name="Covert S.F."/>
            <person name="Blanchette R.A."/>
            <person name="Cullen D."/>
        </authorList>
    </citation>
    <scope>NUCLEOTIDE SEQUENCE [LARGE SCALE GENOMIC DNA]</scope>
    <source>
        <strain evidence="11 12">11061_1 CR5-6</strain>
    </source>
</reference>
<proteinExistence type="predicted"/>
<evidence type="ECO:0000256" key="5">
    <source>
        <dbReference type="ARBA" id="ARBA00022737"/>
    </source>
</evidence>
<feature type="compositionally biased region" description="Polar residues" evidence="9">
    <location>
        <begin position="12"/>
        <end position="28"/>
    </location>
</feature>
<dbReference type="OrthoDB" id="4096at2759"/>
<name>A0A0C3S6U0_PHLG1</name>
<dbReference type="InterPro" id="IPR015943">
    <property type="entry name" value="WD40/YVTN_repeat-like_dom_sf"/>
</dbReference>
<dbReference type="PROSITE" id="PS50082">
    <property type="entry name" value="WD_REPEATS_2"/>
    <property type="match status" value="3"/>
</dbReference>
<feature type="repeat" description="WD" evidence="8">
    <location>
        <begin position="325"/>
        <end position="366"/>
    </location>
</feature>
<dbReference type="HOGENOM" id="CLU_005417_1_0_1"/>
<evidence type="ECO:0000256" key="3">
    <source>
        <dbReference type="ARBA" id="ARBA00022552"/>
    </source>
</evidence>
<dbReference type="GO" id="GO:0045943">
    <property type="term" value="P:positive regulation of transcription by RNA polymerase I"/>
    <property type="evidence" value="ECO:0007669"/>
    <property type="project" value="InterPro"/>
</dbReference>
<sequence length="956" mass="104206">MPVAVDAPPGGASTQQLNNSDSVPLSQESPKKLRASKRAKKLEAEVAEQPIAGSSNVTDEWAWRSLAESSASNVPPVFTRDGSYFFSASGPAVKIHSVETGSVVSTLNPANSSSKPAAPTGYGDAVTSMVLSPHNPFQLLTASMDGCIRLWDFVDAVLLQTIDIAKPILQIAAHEKFKGEVCIAISRGTKKLNANRNPTGEDNAAVMNVSLTPTEATRQLPVQKPSSTRVVGKARYTFGLSYSPSGAWLVAIGGHKAYVCRTSDLKAGFTKLVSPEKLTCLAFHPTEDFFATGDNKGIVRLWYCLNDSIPTGVPDVEKKAPTTTLHWHAHAVSSLTFTANGAYLLSGGEEAVLVIWQLHTGKKEFVPRVGAPISSITLSTVRSREEEYLLGLSDASFAFVRSGTLRISRTIAKVKLDPAITTDRPSPDTPVPLAAHSISSSLVLPSSHPSSLQTYSPLTSTLISELEVSPTNRVSRREEKTLEPSRVEFATTSDSGDWLATVDSRPAVDGFRGEVYLKIWWWDRKASTWVLNTRIDRPHGLKKVTTVTFRPRVKDVSALSLVTAGQDGSVKIWGIRSATNKSGATEHFWVARSSLRSRSENPSHVAWSYDGSLMSVASGSFVVLYDPATTLALRTIMCPECESVSSTTFIGKASRYLAIQSRTDLVLWDLVTDDVQWQYQSLSTISQVFSHHREESFVVLESDARTSQTYVSKFTPSSSSPTSSHTLPFSLISTAPCPPRWLLSNDPSSFAFVGITHTWSAVIFGDHIRLAEGEETSARGLAGAASVTTQTLFQDIFGRSAFTDLSARNANVAVPASQGSAWKGKEVERIFDTPAYLLPPLGSLFDPLMDEFLTPRTDTDAAPSSGANKYAERQDVDVDMEGVEGPILVGNRLERVIDQREMATMIELFKHHGLHYSGFAGSLDNQKARADQWPPQNQQRTEWFVEWCGEAQWYHT</sequence>
<evidence type="ECO:0000256" key="7">
    <source>
        <dbReference type="ARBA" id="ARBA00023242"/>
    </source>
</evidence>
<evidence type="ECO:0000313" key="12">
    <source>
        <dbReference type="Proteomes" id="UP000053257"/>
    </source>
</evidence>
<dbReference type="Pfam" id="PF23869">
    <property type="entry name" value="Beta-prop_WDR75_1st"/>
    <property type="match status" value="1"/>
</dbReference>
<dbReference type="InterPro" id="IPR057644">
    <property type="entry name" value="Beta-prop_WDR75_2nd"/>
</dbReference>